<evidence type="ECO:0000313" key="3">
    <source>
        <dbReference type="Proteomes" id="UP000662904"/>
    </source>
</evidence>
<protein>
    <submittedName>
        <fullName evidence="2">Ribosome-associated protein L7Ae-like protein</fullName>
    </submittedName>
</protein>
<dbReference type="Pfam" id="PF01248">
    <property type="entry name" value="Ribosomal_L7Ae"/>
    <property type="match status" value="1"/>
</dbReference>
<dbReference type="Proteomes" id="UP000662904">
    <property type="component" value="Chromosome"/>
</dbReference>
<organism evidence="2 3">
    <name type="scientific">Koleobacter methoxysyntrophicus</name>
    <dbReference type="NCBI Taxonomy" id="2751313"/>
    <lineage>
        <taxon>Bacteria</taxon>
        <taxon>Bacillati</taxon>
        <taxon>Bacillota</taxon>
        <taxon>Clostridia</taxon>
        <taxon>Koleobacterales</taxon>
        <taxon>Koleobacteraceae</taxon>
        <taxon>Koleobacter</taxon>
    </lineage>
</organism>
<gene>
    <name evidence="2" type="primary">rplGB</name>
    <name evidence="2" type="ORF">H0A61_01318</name>
</gene>
<feature type="domain" description="Ribosomal protein eL8/eL30/eS12/Gadd45" evidence="1">
    <location>
        <begin position="4"/>
        <end position="79"/>
    </location>
</feature>
<proteinExistence type="predicted"/>
<name>A0A8A0RKK5_9FIRM</name>
<keyword evidence="3" id="KW-1185">Reference proteome</keyword>
<dbReference type="EMBL" id="CP059066">
    <property type="protein sequence ID" value="QSQ08961.1"/>
    <property type="molecule type" value="Genomic_DNA"/>
</dbReference>
<dbReference type="InterPro" id="IPR029064">
    <property type="entry name" value="Ribosomal_eL30-like_sf"/>
</dbReference>
<dbReference type="PRINTS" id="PR00884">
    <property type="entry name" value="RIBOSOMALHS6"/>
</dbReference>
<reference evidence="2" key="1">
    <citation type="submission" date="2020-07" db="EMBL/GenBank/DDBJ databases">
        <title>Koleobacter methoxysyntrophicus gen. nov., sp. nov., a novel anaerobic bacterium isolated from deep subsurface oil field and proposal of Koleobacterales ord. nov. in the phylum Firmicutes.</title>
        <authorList>
            <person name="Sakamoto S."/>
            <person name="Tamaki H."/>
        </authorList>
    </citation>
    <scope>NUCLEOTIDE SEQUENCE</scope>
    <source>
        <strain evidence="2">NRmbB1</strain>
    </source>
</reference>
<dbReference type="Gene3D" id="3.30.1330.30">
    <property type="match status" value="1"/>
</dbReference>
<accession>A0A8A0RKK5</accession>
<evidence type="ECO:0000313" key="2">
    <source>
        <dbReference type="EMBL" id="QSQ08961.1"/>
    </source>
</evidence>
<sequence>MVERLKSAKKKTVGTKQTIKAVEKGEAKVVFIARDAEKHIVAPLEKLCSERSIEVVYIDSMKQLGEICGIEVGAASAAIL</sequence>
<dbReference type="AlphaFoldDB" id="A0A8A0RKK5"/>
<dbReference type="RefSeq" id="WP_206709155.1">
    <property type="nucleotide sequence ID" value="NZ_CP059066.1"/>
</dbReference>
<dbReference type="InterPro" id="IPR004038">
    <property type="entry name" value="Ribosomal_eL8/eL30/eS12/Gad45"/>
</dbReference>
<dbReference type="KEGG" id="kme:H0A61_01318"/>
<evidence type="ECO:0000259" key="1">
    <source>
        <dbReference type="Pfam" id="PF01248"/>
    </source>
</evidence>
<dbReference type="SUPFAM" id="SSF55315">
    <property type="entry name" value="L30e-like"/>
    <property type="match status" value="1"/>
</dbReference>